<comment type="caution">
    <text evidence="2">The sequence shown here is derived from an EMBL/GenBank/DDBJ whole genome shotgun (WGS) entry which is preliminary data.</text>
</comment>
<evidence type="ECO:0000313" key="2">
    <source>
        <dbReference type="EMBL" id="GMS93870.1"/>
    </source>
</evidence>
<name>A0AAV5THT3_9BILA</name>
<evidence type="ECO:0000313" key="3">
    <source>
        <dbReference type="Proteomes" id="UP001432027"/>
    </source>
</evidence>
<reference evidence="2" key="1">
    <citation type="submission" date="2023-10" db="EMBL/GenBank/DDBJ databases">
        <title>Genome assembly of Pristionchus species.</title>
        <authorList>
            <person name="Yoshida K."/>
            <person name="Sommer R.J."/>
        </authorList>
    </citation>
    <scope>NUCLEOTIDE SEQUENCE</scope>
    <source>
        <strain evidence="2">RS0144</strain>
    </source>
</reference>
<organism evidence="2 3">
    <name type="scientific">Pristionchus entomophagus</name>
    <dbReference type="NCBI Taxonomy" id="358040"/>
    <lineage>
        <taxon>Eukaryota</taxon>
        <taxon>Metazoa</taxon>
        <taxon>Ecdysozoa</taxon>
        <taxon>Nematoda</taxon>
        <taxon>Chromadorea</taxon>
        <taxon>Rhabditida</taxon>
        <taxon>Rhabditina</taxon>
        <taxon>Diplogasteromorpha</taxon>
        <taxon>Diplogasteroidea</taxon>
        <taxon>Neodiplogasteridae</taxon>
        <taxon>Pristionchus</taxon>
    </lineage>
</organism>
<dbReference type="AlphaFoldDB" id="A0AAV5THT3"/>
<keyword evidence="3" id="KW-1185">Reference proteome</keyword>
<dbReference type="EMBL" id="BTSX01000004">
    <property type="protein sequence ID" value="GMS93870.1"/>
    <property type="molecule type" value="Genomic_DNA"/>
</dbReference>
<protein>
    <submittedName>
        <fullName evidence="2">Uncharacterized protein</fullName>
    </submittedName>
</protein>
<feature type="region of interest" description="Disordered" evidence="1">
    <location>
        <begin position="143"/>
        <end position="173"/>
    </location>
</feature>
<evidence type="ECO:0000256" key="1">
    <source>
        <dbReference type="SAM" id="MobiDB-lite"/>
    </source>
</evidence>
<accession>A0AAV5THT3</accession>
<feature type="compositionally biased region" description="Basic and acidic residues" evidence="1">
    <location>
        <begin position="16"/>
        <end position="33"/>
    </location>
</feature>
<sequence length="312" mass="36478">MGFTPGDDDSAQAVGNEKDTRRSRQREQETRAHHIWYERTGPDVIVRTQLGATRTCFEAEDAFDVSCDDVAHSLNKRRRWEKTENAERTLFQQNSSGKSSFVDAVLPAFLDRCSIGQSDVEIGSITRNTGGIRKYVEVEAGEIESRKSKSKAKSDLASLKRNDEDQTRRDGNVSVEGEHVRYTAFEKTKRDAKVVERSWRYAQNRHSQKPGRRRQYSMENLTDWIGEQQEELEERLDARFEKQHDSEEFEEELDSEEPVMPHHKEKPIEVIKEHSNRHGSHQIFRRLACDVWKRQKRRRESQKKGGWENDMI</sequence>
<gene>
    <name evidence="2" type="ORF">PENTCL1PPCAC_16045</name>
</gene>
<proteinExistence type="predicted"/>
<feature type="compositionally biased region" description="Acidic residues" evidence="1">
    <location>
        <begin position="1"/>
        <end position="10"/>
    </location>
</feature>
<feature type="region of interest" description="Disordered" evidence="1">
    <location>
        <begin position="1"/>
        <end position="33"/>
    </location>
</feature>
<dbReference type="Proteomes" id="UP001432027">
    <property type="component" value="Unassembled WGS sequence"/>
</dbReference>